<dbReference type="GO" id="GO:0004497">
    <property type="term" value="F:monooxygenase activity"/>
    <property type="evidence" value="ECO:0007669"/>
    <property type="project" value="UniProtKB-KW"/>
</dbReference>
<evidence type="ECO:0000313" key="2">
    <source>
        <dbReference type="EMBL" id="QEX19239.1"/>
    </source>
</evidence>
<dbReference type="InterPro" id="IPR011008">
    <property type="entry name" value="Dimeric_a/b-barrel"/>
</dbReference>
<name>A0A5J6MPI0_9PROT</name>
<dbReference type="KEGG" id="htq:FRZ44_45520"/>
<dbReference type="PROSITE" id="PS51725">
    <property type="entry name" value="ABM"/>
    <property type="match status" value="1"/>
</dbReference>
<sequence>MSGYVIMVDFRLKPGRQAEFRRLIDENARASFREEPGCRRFDVLETAKETDRVVLYEIYDDRAAFELHLKSAHFASFNSASAPLVAEKIVTDYALVCAGSE</sequence>
<dbReference type="GO" id="GO:0005829">
    <property type="term" value="C:cytosol"/>
    <property type="evidence" value="ECO:0007669"/>
    <property type="project" value="TreeGrafter"/>
</dbReference>
<dbReference type="Pfam" id="PF03992">
    <property type="entry name" value="ABM"/>
    <property type="match status" value="1"/>
</dbReference>
<feature type="domain" description="ABM" evidence="1">
    <location>
        <begin position="4"/>
        <end position="93"/>
    </location>
</feature>
<dbReference type="InterPro" id="IPR050744">
    <property type="entry name" value="AI-2_Isomerase_LsrG"/>
</dbReference>
<keyword evidence="2" id="KW-0503">Monooxygenase</keyword>
<dbReference type="OrthoDB" id="9812754at2"/>
<proteinExistence type="predicted"/>
<dbReference type="EMBL" id="CP042906">
    <property type="protein sequence ID" value="QEX19239.1"/>
    <property type="molecule type" value="Genomic_DNA"/>
</dbReference>
<keyword evidence="3" id="KW-1185">Reference proteome</keyword>
<organism evidence="2 3">
    <name type="scientific">Hypericibacter terrae</name>
    <dbReference type="NCBI Taxonomy" id="2602015"/>
    <lineage>
        <taxon>Bacteria</taxon>
        <taxon>Pseudomonadati</taxon>
        <taxon>Pseudomonadota</taxon>
        <taxon>Alphaproteobacteria</taxon>
        <taxon>Rhodospirillales</taxon>
        <taxon>Dongiaceae</taxon>
        <taxon>Hypericibacter</taxon>
    </lineage>
</organism>
<gene>
    <name evidence="2" type="ORF">FRZ44_45520</name>
</gene>
<dbReference type="PANTHER" id="PTHR33336">
    <property type="entry name" value="QUINOL MONOOXYGENASE YGIN-RELATED"/>
    <property type="match status" value="1"/>
</dbReference>
<dbReference type="InterPro" id="IPR007138">
    <property type="entry name" value="ABM_dom"/>
</dbReference>
<dbReference type="Proteomes" id="UP000326202">
    <property type="component" value="Chromosome"/>
</dbReference>
<protein>
    <submittedName>
        <fullName evidence="2">Antibiotic biosynthesis monooxygenase</fullName>
    </submittedName>
</protein>
<dbReference type="Gene3D" id="3.30.70.100">
    <property type="match status" value="1"/>
</dbReference>
<dbReference type="PANTHER" id="PTHR33336:SF1">
    <property type="entry name" value="(4S)-4-HYDROXY-5-PHOSPHONOOXYPENTANE-2,3-DIONE ISOMERASE"/>
    <property type="match status" value="1"/>
</dbReference>
<evidence type="ECO:0000259" key="1">
    <source>
        <dbReference type="PROSITE" id="PS51725"/>
    </source>
</evidence>
<keyword evidence="2" id="KW-0560">Oxidoreductase</keyword>
<dbReference type="RefSeq" id="WP_151179325.1">
    <property type="nucleotide sequence ID" value="NZ_CP042906.1"/>
</dbReference>
<dbReference type="SUPFAM" id="SSF54909">
    <property type="entry name" value="Dimeric alpha+beta barrel"/>
    <property type="match status" value="1"/>
</dbReference>
<dbReference type="AlphaFoldDB" id="A0A5J6MPI0"/>
<evidence type="ECO:0000313" key="3">
    <source>
        <dbReference type="Proteomes" id="UP000326202"/>
    </source>
</evidence>
<accession>A0A5J6MPI0</accession>
<reference evidence="2 3" key="1">
    <citation type="submission" date="2019-08" db="EMBL/GenBank/DDBJ databases">
        <title>Hyperibacter terrae gen. nov., sp. nov. and Hyperibacter viscosus sp. nov., two new members in the family Rhodospirillaceae isolated from the rhizosphere of Hypericum perforatum.</title>
        <authorList>
            <person name="Noviana Z."/>
        </authorList>
    </citation>
    <scope>NUCLEOTIDE SEQUENCE [LARGE SCALE GENOMIC DNA]</scope>
    <source>
        <strain evidence="2 3">R5913</strain>
    </source>
</reference>